<dbReference type="AlphaFoldDB" id="A0AAJ0M377"/>
<keyword evidence="3 5" id="KW-1133">Transmembrane helix</keyword>
<reference evidence="6" key="2">
    <citation type="submission" date="2023-06" db="EMBL/GenBank/DDBJ databases">
        <authorList>
            <consortium name="Lawrence Berkeley National Laboratory"/>
            <person name="Mondo S.J."/>
            <person name="Hensen N."/>
            <person name="Bonometti L."/>
            <person name="Westerberg I."/>
            <person name="Brannstrom I.O."/>
            <person name="Guillou S."/>
            <person name="Cros-Aarteil S."/>
            <person name="Calhoun S."/>
            <person name="Haridas S."/>
            <person name="Kuo A."/>
            <person name="Pangilinan J."/>
            <person name="Riley R."/>
            <person name="Labutti K."/>
            <person name="Andreopoulos B."/>
            <person name="Lipzen A."/>
            <person name="Chen C."/>
            <person name="Yanf M."/>
            <person name="Daum C."/>
            <person name="Ng V."/>
            <person name="Clum A."/>
            <person name="Steindorff A."/>
            <person name="Ohm R."/>
            <person name="Martin F."/>
            <person name="Silar P."/>
            <person name="Natvig D."/>
            <person name="Lalanne C."/>
            <person name="Gautier V."/>
            <person name="Ament-Velasquez S.L."/>
            <person name="Kruys A."/>
            <person name="Hutchinson M.I."/>
            <person name="Powell A.J."/>
            <person name="Barry K."/>
            <person name="Miller A.N."/>
            <person name="Grigoriev I.V."/>
            <person name="Debuchy R."/>
            <person name="Gladieux P."/>
            <person name="Thoren M.H."/>
            <person name="Johannesson H."/>
        </authorList>
    </citation>
    <scope>NUCLEOTIDE SEQUENCE</scope>
    <source>
        <strain evidence="6">CBS 333.67</strain>
    </source>
</reference>
<dbReference type="GO" id="GO:0016020">
    <property type="term" value="C:membrane"/>
    <property type="evidence" value="ECO:0007669"/>
    <property type="project" value="UniProtKB-SubCell"/>
</dbReference>
<dbReference type="InterPro" id="IPR002523">
    <property type="entry name" value="MgTranspt_CorA/ZnTranspt_ZntB"/>
</dbReference>
<feature type="transmembrane region" description="Helical" evidence="5">
    <location>
        <begin position="420"/>
        <end position="442"/>
    </location>
</feature>
<dbReference type="GeneID" id="87881041"/>
<gene>
    <name evidence="6" type="ORF">B0T15DRAFT_172761</name>
</gene>
<dbReference type="RefSeq" id="XP_062723073.1">
    <property type="nucleotide sequence ID" value="XM_062862212.1"/>
</dbReference>
<comment type="caution">
    <text evidence="6">The sequence shown here is derived from an EMBL/GenBank/DDBJ whole genome shotgun (WGS) entry which is preliminary data.</text>
</comment>
<reference evidence="6" key="1">
    <citation type="journal article" date="2023" name="Mol. Phylogenet. Evol.">
        <title>Genome-scale phylogeny and comparative genomics of the fungal order Sordariales.</title>
        <authorList>
            <person name="Hensen N."/>
            <person name="Bonometti L."/>
            <person name="Westerberg I."/>
            <person name="Brannstrom I.O."/>
            <person name="Guillou S."/>
            <person name="Cros-Aarteil S."/>
            <person name="Calhoun S."/>
            <person name="Haridas S."/>
            <person name="Kuo A."/>
            <person name="Mondo S."/>
            <person name="Pangilinan J."/>
            <person name="Riley R."/>
            <person name="LaButti K."/>
            <person name="Andreopoulos B."/>
            <person name="Lipzen A."/>
            <person name="Chen C."/>
            <person name="Yan M."/>
            <person name="Daum C."/>
            <person name="Ng V."/>
            <person name="Clum A."/>
            <person name="Steindorff A."/>
            <person name="Ohm R.A."/>
            <person name="Martin F."/>
            <person name="Silar P."/>
            <person name="Natvig D.O."/>
            <person name="Lalanne C."/>
            <person name="Gautier V."/>
            <person name="Ament-Velasquez S.L."/>
            <person name="Kruys A."/>
            <person name="Hutchinson M.I."/>
            <person name="Powell A.J."/>
            <person name="Barry K."/>
            <person name="Miller A.N."/>
            <person name="Grigoriev I.V."/>
            <person name="Debuchy R."/>
            <person name="Gladieux P."/>
            <person name="Hiltunen Thoren M."/>
            <person name="Johannesson H."/>
        </authorList>
    </citation>
    <scope>NUCLEOTIDE SEQUENCE</scope>
    <source>
        <strain evidence="6">CBS 333.67</strain>
    </source>
</reference>
<keyword evidence="4 5" id="KW-0472">Membrane</keyword>
<dbReference type="SUPFAM" id="SSF144083">
    <property type="entry name" value="Magnesium transport protein CorA, transmembrane region"/>
    <property type="match status" value="1"/>
</dbReference>
<dbReference type="InterPro" id="IPR045863">
    <property type="entry name" value="CorA_TM1_TM2"/>
</dbReference>
<dbReference type="Proteomes" id="UP001273166">
    <property type="component" value="Unassembled WGS sequence"/>
</dbReference>
<protein>
    <submittedName>
        <fullName evidence="6">Uncharacterized protein</fullName>
    </submittedName>
</protein>
<proteinExistence type="predicted"/>
<dbReference type="EMBL" id="JAUDZG010000003">
    <property type="protein sequence ID" value="KAK3307293.1"/>
    <property type="molecule type" value="Genomic_DNA"/>
</dbReference>
<comment type="subcellular location">
    <subcellularLocation>
        <location evidence="1">Membrane</location>
        <topology evidence="1">Multi-pass membrane protein</topology>
    </subcellularLocation>
</comment>
<evidence type="ECO:0000256" key="1">
    <source>
        <dbReference type="ARBA" id="ARBA00004141"/>
    </source>
</evidence>
<accession>A0AAJ0M377</accession>
<organism evidence="6 7">
    <name type="scientific">Chaetomium strumarium</name>
    <dbReference type="NCBI Taxonomy" id="1170767"/>
    <lineage>
        <taxon>Eukaryota</taxon>
        <taxon>Fungi</taxon>
        <taxon>Dikarya</taxon>
        <taxon>Ascomycota</taxon>
        <taxon>Pezizomycotina</taxon>
        <taxon>Sordariomycetes</taxon>
        <taxon>Sordariomycetidae</taxon>
        <taxon>Sordariales</taxon>
        <taxon>Chaetomiaceae</taxon>
        <taxon>Chaetomium</taxon>
    </lineage>
</organism>
<keyword evidence="2 5" id="KW-0812">Transmembrane</keyword>
<feature type="transmembrane region" description="Helical" evidence="5">
    <location>
        <begin position="390"/>
        <end position="408"/>
    </location>
</feature>
<dbReference type="Pfam" id="PF01544">
    <property type="entry name" value="CorA"/>
    <property type="match status" value="1"/>
</dbReference>
<dbReference type="GO" id="GO:0046873">
    <property type="term" value="F:metal ion transmembrane transporter activity"/>
    <property type="evidence" value="ECO:0007669"/>
    <property type="project" value="InterPro"/>
</dbReference>
<evidence type="ECO:0000256" key="5">
    <source>
        <dbReference type="SAM" id="Phobius"/>
    </source>
</evidence>
<evidence type="ECO:0000313" key="7">
    <source>
        <dbReference type="Proteomes" id="UP001273166"/>
    </source>
</evidence>
<evidence type="ECO:0000313" key="6">
    <source>
        <dbReference type="EMBL" id="KAK3307293.1"/>
    </source>
</evidence>
<evidence type="ECO:0000256" key="3">
    <source>
        <dbReference type="ARBA" id="ARBA00022989"/>
    </source>
</evidence>
<evidence type="ECO:0000256" key="2">
    <source>
        <dbReference type="ARBA" id="ARBA00022692"/>
    </source>
</evidence>
<sequence length="498" mass="56895">MAPYGEDDDDLRDYIQNLPAAALSVELVEVFRAPDKKSRVSQRQFSMLDPLTEHLTKQIPETLSLRVLVVTKLSGPLLQFLGAKYQMDYELWTCRFKTSDREWFAGPLLQGGARFFSHFNLSAVDFMRVTAETPAAYTDARKIGHTVRLVRLLDATTRGKGLDPRVFVIRRVSGHLRLDGRLWTFLYFPDPYHNMDDANFVSQIPANAQPQLAAWIDNYVGDGSPEALIDDLSNDGFGFVLKVLREIKTSWKLFLNEMEGFLEDLTEDFDDEALIESANWLHRKFILMVDYSERQLNYHSRFITYLTNAPSQHGLCIRPTTFERDLLQERDAMVVVCSRFLALRTRTSAILDTAMNLHAVRQARISQNMMELQRRDAELAFNQNQSIKRLTVLNMVYLPATFIAGVYGMNVADNGDHGAWSLWSFGLVASLLTILTLALAMFRIEIAAVYSVKSYLQRHGSSSSSATRTTGGKPPWFQLVDWIQKERERRKGRRNSVV</sequence>
<dbReference type="Gene3D" id="1.20.58.340">
    <property type="entry name" value="Magnesium transport protein CorA, transmembrane region"/>
    <property type="match status" value="1"/>
</dbReference>
<name>A0AAJ0M377_9PEZI</name>
<keyword evidence="7" id="KW-1185">Reference proteome</keyword>
<evidence type="ECO:0000256" key="4">
    <source>
        <dbReference type="ARBA" id="ARBA00023136"/>
    </source>
</evidence>